<evidence type="ECO:0000313" key="4">
    <source>
        <dbReference type="Proteomes" id="UP000011863"/>
    </source>
</evidence>
<evidence type="ECO:0008006" key="5">
    <source>
        <dbReference type="Google" id="ProtNLM"/>
    </source>
</evidence>
<dbReference type="AlphaFoldDB" id="A0A6C7ECX2"/>
<dbReference type="EMBL" id="AP012057">
    <property type="protein sequence ID" value="BAN02478.1"/>
    <property type="molecule type" value="Genomic_DNA"/>
</dbReference>
<keyword evidence="2" id="KW-0812">Transmembrane</keyword>
<organism evidence="3 4">
    <name type="scientific">Ilumatobacter coccineus (strain NBRC 103263 / KCTC 29153 / YM16-304)</name>
    <dbReference type="NCBI Taxonomy" id="1313172"/>
    <lineage>
        <taxon>Bacteria</taxon>
        <taxon>Bacillati</taxon>
        <taxon>Actinomycetota</taxon>
        <taxon>Acidimicrobiia</taxon>
        <taxon>Acidimicrobiales</taxon>
        <taxon>Ilumatobacteraceae</taxon>
        <taxon>Ilumatobacter</taxon>
    </lineage>
</organism>
<keyword evidence="2" id="KW-0472">Membrane</keyword>
<keyword evidence="4" id="KW-1185">Reference proteome</keyword>
<evidence type="ECO:0000256" key="1">
    <source>
        <dbReference type="SAM" id="MobiDB-lite"/>
    </source>
</evidence>
<feature type="transmembrane region" description="Helical" evidence="2">
    <location>
        <begin position="474"/>
        <end position="493"/>
    </location>
</feature>
<evidence type="ECO:0000313" key="3">
    <source>
        <dbReference type="EMBL" id="BAN02478.1"/>
    </source>
</evidence>
<feature type="region of interest" description="Disordered" evidence="1">
    <location>
        <begin position="426"/>
        <end position="469"/>
    </location>
</feature>
<dbReference type="Proteomes" id="UP000011863">
    <property type="component" value="Chromosome"/>
</dbReference>
<accession>A0A6C7ECX2</accession>
<protein>
    <recommendedName>
        <fullName evidence="5">Gram-positive cocci surface proteins LPxTG domain-containing protein</fullName>
    </recommendedName>
</protein>
<gene>
    <name evidence="3" type="ORF">YM304_21640</name>
</gene>
<keyword evidence="2" id="KW-1133">Transmembrane helix</keyword>
<dbReference type="KEGG" id="aym:YM304_21640"/>
<proteinExistence type="predicted"/>
<sequence>MIRPPRGRHLSLAAHGRNNMNRLSRIVIAALSALVGLAALPAATTSAAPEPPPFIWSQVIVDGIGSSAILPTISDQLFPLSEGGEISGTDAFLTGVTDPHPGPNPPDDFCQDPPVTEYDPGSVRDRRCELTTGPGDYFLVVGPAPDGYETEYWCDQTYEVTTIDGMEGIAIELLDGQRPSCFVRFERPIHLSSYVEVVDEDAAGGPFDAATLFAALEAEAYTDPGGEQVLADGDCVSAFYPLGDDPAAQFFDCLLPAPGDYQTGLAGVPNGMVLVEVSCYDPDEGEDERIDDPLGAFTFVDTVIYCDHYYRFVRQTFSVDVVVTNDDDGTAVGSDFEIEVYDAGGALVATGFDPAPNDESASAEFTLGIGDYQFGISGPDGYESTVTITVSELATEVIDDASAAFTIGEFSTVSAVIAMDDQTAPTTTVPPTTAVPTTAAPTTVAPTTAAPDPTTTERPTTELPATGPRGPAPLLTWGALGLLLLGAGIALSARRPTTR</sequence>
<reference evidence="3 4" key="1">
    <citation type="journal article" date="2013" name="Int. J. Syst. Evol. Microbiol.">
        <title>Ilumatobacter nonamiense sp. nov. and Ilumatobacter coccineum sp. nov., isolated from seashore sand.</title>
        <authorList>
            <person name="Matsumoto A."/>
            <person name="Kasai H."/>
            <person name="Matsuo Y."/>
            <person name="Shizuri Y."/>
            <person name="Ichikawa N."/>
            <person name="Fujita N."/>
            <person name="Omura S."/>
            <person name="Takahashi Y."/>
        </authorList>
    </citation>
    <scope>NUCLEOTIDE SEQUENCE [LARGE SCALE GENOMIC DNA]</scope>
    <source>
        <strain evidence="4">NBRC 103263 / KCTC 29153 / YM16-304</strain>
    </source>
</reference>
<evidence type="ECO:0000256" key="2">
    <source>
        <dbReference type="SAM" id="Phobius"/>
    </source>
</evidence>
<name>A0A6C7ECX2_ILUCY</name>